<name>A0ACD1GEG3_9EURO</name>
<gene>
    <name evidence="1" type="ORF">BO95DRAFT_461754</name>
</gene>
<evidence type="ECO:0000313" key="1">
    <source>
        <dbReference type="EMBL" id="RAH47684.1"/>
    </source>
</evidence>
<dbReference type="EMBL" id="KZ825328">
    <property type="protein sequence ID" value="RAH47684.1"/>
    <property type="molecule type" value="Genomic_DNA"/>
</dbReference>
<dbReference type="Proteomes" id="UP000249057">
    <property type="component" value="Unassembled WGS sequence"/>
</dbReference>
<sequence>MSRRQHTLNSLVQRGTSTRQQTPLHVSTLPTMAPLGETIAVIDKSGKVVSTSKHLFGVFSQAKNAYRERKAQVQSERNAKIAEREALKALQNYHIDGGDQHYQYDAAPSVASSRRSHSRHYSGRSRSHQRSRSHHPRGGSLYEEDYEADDYYNQPREMVRRHTHHDVGVREMERPVPVRSRSDHPSHVDMDLAYGEFHPSALEQQQQQPRQGELVPHQHGQLQRIEDPELNGLVTRAQWLLEEADCMQHTATATIAHLQKNPDSMAAVALTLAEISNLVTKLAPSALGALKAAAPGVFALLASPQFLIAAGVGLGVTIVMFGGYKIIKQIQSASKTPVIEAAPQQPPYPQQSPRDGAMDDPSMEDMMELNTDCLSSVEMWRRGVADAEAESAGTSVDGEFITPTAAMMSGIDVTTARMTRDPRFKFDDDEERSMASSRRSRRSRSHHHGGSSGRSRADHGPPESYVGSKTPSSHHTSSKPEAKKSKEKTKRSSRLRLMFTT</sequence>
<keyword evidence="2" id="KW-1185">Reference proteome</keyword>
<reference evidence="1" key="1">
    <citation type="submission" date="2018-02" db="EMBL/GenBank/DDBJ databases">
        <title>The genomes of Aspergillus section Nigri reveals drivers in fungal speciation.</title>
        <authorList>
            <consortium name="DOE Joint Genome Institute"/>
            <person name="Vesth T.C."/>
            <person name="Nybo J."/>
            <person name="Theobald S."/>
            <person name="Brandl J."/>
            <person name="Frisvad J.C."/>
            <person name="Nielsen K.F."/>
            <person name="Lyhne E.K."/>
            <person name="Kogle M.E."/>
            <person name="Kuo A."/>
            <person name="Riley R."/>
            <person name="Clum A."/>
            <person name="Nolan M."/>
            <person name="Lipzen A."/>
            <person name="Salamov A."/>
            <person name="Henrissat B."/>
            <person name="Wiebenga A."/>
            <person name="De vries R.P."/>
            <person name="Grigoriev I.V."/>
            <person name="Mortensen U.H."/>
            <person name="Andersen M.R."/>
            <person name="Baker S.E."/>
        </authorList>
    </citation>
    <scope>NUCLEOTIDE SEQUENCE</scope>
    <source>
        <strain evidence="1">CBS 621.78</strain>
    </source>
</reference>
<organism evidence="1 2">
    <name type="scientific">Aspergillus brunneoviolaceus CBS 621.78</name>
    <dbReference type="NCBI Taxonomy" id="1450534"/>
    <lineage>
        <taxon>Eukaryota</taxon>
        <taxon>Fungi</taxon>
        <taxon>Dikarya</taxon>
        <taxon>Ascomycota</taxon>
        <taxon>Pezizomycotina</taxon>
        <taxon>Eurotiomycetes</taxon>
        <taxon>Eurotiomycetidae</taxon>
        <taxon>Eurotiales</taxon>
        <taxon>Aspergillaceae</taxon>
        <taxon>Aspergillus</taxon>
        <taxon>Aspergillus subgen. Circumdati</taxon>
    </lineage>
</organism>
<evidence type="ECO:0000313" key="2">
    <source>
        <dbReference type="Proteomes" id="UP000249057"/>
    </source>
</evidence>
<protein>
    <submittedName>
        <fullName evidence="1">Uncharacterized protein</fullName>
    </submittedName>
</protein>
<accession>A0ACD1GEG3</accession>
<proteinExistence type="predicted"/>